<dbReference type="GO" id="GO:0005634">
    <property type="term" value="C:nucleus"/>
    <property type="evidence" value="ECO:0007669"/>
    <property type="project" value="TreeGrafter"/>
</dbReference>
<evidence type="ECO:0000313" key="7">
    <source>
        <dbReference type="EMBL" id="KAF7178411.1"/>
    </source>
</evidence>
<keyword evidence="3" id="KW-0804">Transcription</keyword>
<dbReference type="GO" id="GO:0003677">
    <property type="term" value="F:DNA binding"/>
    <property type="evidence" value="ECO:0007669"/>
    <property type="project" value="UniProtKB-KW"/>
</dbReference>
<reference evidence="7" key="1">
    <citation type="submission" date="2020-06" db="EMBL/GenBank/DDBJ databases">
        <title>Draft genome sequences of strains closely related to Aspergillus parafelis and Aspergillus hiratsukae.</title>
        <authorList>
            <person name="Dos Santos R.A.C."/>
            <person name="Rivero-Menendez O."/>
            <person name="Steenwyk J.L."/>
            <person name="Mead M.E."/>
            <person name="Goldman G.H."/>
            <person name="Alastruey-Izquierdo A."/>
            <person name="Rokas A."/>
        </authorList>
    </citation>
    <scope>NUCLEOTIDE SEQUENCE</scope>
    <source>
        <strain evidence="7">CNM-CM7691</strain>
    </source>
</reference>
<evidence type="ECO:0000259" key="6">
    <source>
        <dbReference type="PROSITE" id="PS50048"/>
    </source>
</evidence>
<dbReference type="GO" id="GO:0008270">
    <property type="term" value="F:zinc ion binding"/>
    <property type="evidence" value="ECO:0007669"/>
    <property type="project" value="InterPro"/>
</dbReference>
<evidence type="ECO:0000256" key="3">
    <source>
        <dbReference type="ARBA" id="ARBA00023163"/>
    </source>
</evidence>
<proteinExistence type="predicted"/>
<gene>
    <name evidence="7" type="ORF">CNMCM7691_007102</name>
</gene>
<dbReference type="Gene3D" id="4.10.240.10">
    <property type="entry name" value="Zn(2)-C6 fungal-type DNA-binding domain"/>
    <property type="match status" value="1"/>
</dbReference>
<dbReference type="InterPro" id="IPR036864">
    <property type="entry name" value="Zn2-C6_fun-type_DNA-bd_sf"/>
</dbReference>
<dbReference type="Pfam" id="PF00172">
    <property type="entry name" value="Zn_clus"/>
    <property type="match status" value="1"/>
</dbReference>
<evidence type="ECO:0000256" key="1">
    <source>
        <dbReference type="ARBA" id="ARBA00023015"/>
    </source>
</evidence>
<dbReference type="InterPro" id="IPR050797">
    <property type="entry name" value="Carb_Metab_Trans_Reg"/>
</dbReference>
<protein>
    <recommendedName>
        <fullName evidence="6">Zn(2)-C6 fungal-type domain-containing protein</fullName>
    </recommendedName>
</protein>
<dbReference type="PANTHER" id="PTHR31668">
    <property type="entry name" value="GLUCOSE TRANSPORT TRANSCRIPTION REGULATOR RGT1-RELATED-RELATED"/>
    <property type="match status" value="1"/>
</dbReference>
<dbReference type="EMBL" id="JACBAG010001881">
    <property type="protein sequence ID" value="KAF7178411.1"/>
    <property type="molecule type" value="Genomic_DNA"/>
</dbReference>
<keyword evidence="2" id="KW-0238">DNA-binding</keyword>
<name>A0A8H6QQU9_9EURO</name>
<dbReference type="Proteomes" id="UP000641853">
    <property type="component" value="Unassembled WGS sequence"/>
</dbReference>
<evidence type="ECO:0000313" key="8">
    <source>
        <dbReference type="Proteomes" id="UP000641853"/>
    </source>
</evidence>
<dbReference type="SMART" id="SM00066">
    <property type="entry name" value="GAL4"/>
    <property type="match status" value="1"/>
</dbReference>
<evidence type="ECO:0000256" key="5">
    <source>
        <dbReference type="SAM" id="MobiDB-lite"/>
    </source>
</evidence>
<dbReference type="SUPFAM" id="SSF57701">
    <property type="entry name" value="Zn2/Cys6 DNA-binding domain"/>
    <property type="match status" value="1"/>
</dbReference>
<organism evidence="7 8">
    <name type="scientific">Aspergillus felis</name>
    <dbReference type="NCBI Taxonomy" id="1287682"/>
    <lineage>
        <taxon>Eukaryota</taxon>
        <taxon>Fungi</taxon>
        <taxon>Dikarya</taxon>
        <taxon>Ascomycota</taxon>
        <taxon>Pezizomycotina</taxon>
        <taxon>Eurotiomycetes</taxon>
        <taxon>Eurotiomycetidae</taxon>
        <taxon>Eurotiales</taxon>
        <taxon>Aspergillaceae</taxon>
        <taxon>Aspergillus</taxon>
        <taxon>Aspergillus subgen. Fumigati</taxon>
    </lineage>
</organism>
<dbReference type="PROSITE" id="PS00463">
    <property type="entry name" value="ZN2_CY6_FUNGAL_1"/>
    <property type="match status" value="1"/>
</dbReference>
<feature type="region of interest" description="Disordered" evidence="5">
    <location>
        <begin position="355"/>
        <end position="381"/>
    </location>
</feature>
<dbReference type="PROSITE" id="PS50048">
    <property type="entry name" value="ZN2_CY6_FUNGAL_2"/>
    <property type="match status" value="1"/>
</dbReference>
<feature type="domain" description="Zn(2)-C6 fungal-type" evidence="6">
    <location>
        <begin position="30"/>
        <end position="63"/>
    </location>
</feature>
<feature type="compositionally biased region" description="Low complexity" evidence="5">
    <location>
        <begin position="144"/>
        <end position="155"/>
    </location>
</feature>
<keyword evidence="4" id="KW-0539">Nucleus</keyword>
<dbReference type="GO" id="GO:0000981">
    <property type="term" value="F:DNA-binding transcription factor activity, RNA polymerase II-specific"/>
    <property type="evidence" value="ECO:0007669"/>
    <property type="project" value="InterPro"/>
</dbReference>
<dbReference type="InterPro" id="IPR001138">
    <property type="entry name" value="Zn2Cys6_DnaBD"/>
</dbReference>
<dbReference type="GO" id="GO:0001080">
    <property type="term" value="P:nitrogen catabolite activation of transcription from RNA polymerase II promoter"/>
    <property type="evidence" value="ECO:0007669"/>
    <property type="project" value="TreeGrafter"/>
</dbReference>
<accession>A0A8H6QQU9</accession>
<sequence>METAAQHQYDRDWAGPSAVRHADGRTLRKSCDRCHQQKLRCVGDKASLTRCVRCQRAGLECVYSVRSSKQTNKNIVDGCENMPIQSVTPTSNPLSELDTAFGPDLSHLNDIFPGVSSSWATVEPASLTSFALPEFLNSSTSEGSTSTAPPSSNSPIEAAVGLRGGPTDLSGCLANACQALEAAFRKVTRDHTGRAAQDYPIGEVFNHFDDLLGVLALDDMVAITTPRTPQSPVDEYLRSKQASMAAQCYVLCIKLMAVLSEQVLQSLLALPLSTKQSASGNLSTSETMKNVNALEAQEDNFSHTRHVPKNLRLGDLYAPPDPFSHALDSAINMLRIGSKLIARMEQLLGIAPELGGGSMSSGTSPEQVGLDQHTQRDRSSLRSSLSLPARFVALIWEDEASMYNKSAVMYFRRCRAATLGLAKNRS</sequence>
<dbReference type="AlphaFoldDB" id="A0A8H6QQU9"/>
<feature type="region of interest" description="Disordered" evidence="5">
    <location>
        <begin position="138"/>
        <end position="160"/>
    </location>
</feature>
<keyword evidence="8" id="KW-1185">Reference proteome</keyword>
<dbReference type="PANTHER" id="PTHR31668:SF4">
    <property type="entry name" value="TRANSCRIPTIONAL ACTIVATOR PROTEIN DAL81"/>
    <property type="match status" value="1"/>
</dbReference>
<evidence type="ECO:0000256" key="4">
    <source>
        <dbReference type="ARBA" id="ARBA00023242"/>
    </source>
</evidence>
<keyword evidence="1" id="KW-0805">Transcription regulation</keyword>
<evidence type="ECO:0000256" key="2">
    <source>
        <dbReference type="ARBA" id="ARBA00023125"/>
    </source>
</evidence>
<comment type="caution">
    <text evidence="7">The sequence shown here is derived from an EMBL/GenBank/DDBJ whole genome shotgun (WGS) entry which is preliminary data.</text>
</comment>
<dbReference type="CDD" id="cd00067">
    <property type="entry name" value="GAL4"/>
    <property type="match status" value="1"/>
</dbReference>